<dbReference type="AlphaFoldDB" id="X1HCP7"/>
<dbReference type="EMBL" id="BARU01020940">
    <property type="protein sequence ID" value="GAH54850.1"/>
    <property type="molecule type" value="Genomic_DNA"/>
</dbReference>
<comment type="caution">
    <text evidence="1">The sequence shown here is derived from an EMBL/GenBank/DDBJ whole genome shotgun (WGS) entry which is preliminary data.</text>
</comment>
<organism evidence="1">
    <name type="scientific">marine sediment metagenome</name>
    <dbReference type="NCBI Taxonomy" id="412755"/>
    <lineage>
        <taxon>unclassified sequences</taxon>
        <taxon>metagenomes</taxon>
        <taxon>ecological metagenomes</taxon>
    </lineage>
</organism>
<sequence length="259" mass="28287">IFMTYAYLDRPDQPDTQISMSKGRLTAGSAIGILVMNDWYPYLPGDVANASTYDFPVHYKILEDITGERIYRADPALLDLVIEGGKELQKQGVRAIVGACGYFGNYQKEAAAILDVPVFLSSLLQAPIIKHGLKPVQKVGIMCADADSLTPELLRQCGVGDVADVVIAGAQDLPEFQNVEQGTGTGHFNGYRLQQELVGLAKQFVSNNPDVGAILLECSAFPPFAWAIQNAVELPIFDFSTLINWVYNAVVRRPFAGFI</sequence>
<evidence type="ECO:0008006" key="2">
    <source>
        <dbReference type="Google" id="ProtNLM"/>
    </source>
</evidence>
<gene>
    <name evidence="1" type="ORF">S03H2_34328</name>
</gene>
<feature type="non-terminal residue" evidence="1">
    <location>
        <position position="1"/>
    </location>
</feature>
<accession>X1HCP7</accession>
<name>X1HCP7_9ZZZZ</name>
<evidence type="ECO:0000313" key="1">
    <source>
        <dbReference type="EMBL" id="GAH54850.1"/>
    </source>
</evidence>
<protein>
    <recommendedName>
        <fullName evidence="2">Aspartate/glutamate racemase family protein</fullName>
    </recommendedName>
</protein>
<reference evidence="1" key="1">
    <citation type="journal article" date="2014" name="Front. Microbiol.">
        <title>High frequency of phylogenetically diverse reductive dehalogenase-homologous genes in deep subseafloor sedimentary metagenomes.</title>
        <authorList>
            <person name="Kawai M."/>
            <person name="Futagami T."/>
            <person name="Toyoda A."/>
            <person name="Takaki Y."/>
            <person name="Nishi S."/>
            <person name="Hori S."/>
            <person name="Arai W."/>
            <person name="Tsubouchi T."/>
            <person name="Morono Y."/>
            <person name="Uchiyama I."/>
            <person name="Ito T."/>
            <person name="Fujiyama A."/>
            <person name="Inagaki F."/>
            <person name="Takami H."/>
        </authorList>
    </citation>
    <scope>NUCLEOTIDE SEQUENCE</scope>
    <source>
        <strain evidence="1">Expedition CK06-06</strain>
    </source>
</reference>
<proteinExistence type="predicted"/>
<dbReference type="NCBIfam" id="NF005679">
    <property type="entry name" value="PRK07475.1"/>
    <property type="match status" value="1"/>
</dbReference>